<name>C1EIQ3_MICCC</name>
<dbReference type="Proteomes" id="UP000002009">
    <property type="component" value="Chromosome 16"/>
</dbReference>
<evidence type="ECO:0000313" key="2">
    <source>
        <dbReference type="EMBL" id="ACO68052.1"/>
    </source>
</evidence>
<dbReference type="GeneID" id="8249726"/>
<reference evidence="2 3" key="1">
    <citation type="journal article" date="2009" name="Science">
        <title>Green evolution and dynamic adaptations revealed by genomes of the marine picoeukaryotes Micromonas.</title>
        <authorList>
            <person name="Worden A.Z."/>
            <person name="Lee J.H."/>
            <person name="Mock T."/>
            <person name="Rouze P."/>
            <person name="Simmons M.P."/>
            <person name="Aerts A.L."/>
            <person name="Allen A.E."/>
            <person name="Cuvelier M.L."/>
            <person name="Derelle E."/>
            <person name="Everett M.V."/>
            <person name="Foulon E."/>
            <person name="Grimwood J."/>
            <person name="Gundlach H."/>
            <person name="Henrissat B."/>
            <person name="Napoli C."/>
            <person name="McDonald S.M."/>
            <person name="Parker M.S."/>
            <person name="Rombauts S."/>
            <person name="Salamov A."/>
            <person name="Von Dassow P."/>
            <person name="Badger J.H."/>
            <person name="Coutinho P.M."/>
            <person name="Demir E."/>
            <person name="Dubchak I."/>
            <person name="Gentemann C."/>
            <person name="Eikrem W."/>
            <person name="Gready J.E."/>
            <person name="John U."/>
            <person name="Lanier W."/>
            <person name="Lindquist E.A."/>
            <person name="Lucas S."/>
            <person name="Mayer K.F."/>
            <person name="Moreau H."/>
            <person name="Not F."/>
            <person name="Otillar R."/>
            <person name="Panaud O."/>
            <person name="Pangilinan J."/>
            <person name="Paulsen I."/>
            <person name="Piegu B."/>
            <person name="Poliakov A."/>
            <person name="Robbens S."/>
            <person name="Schmutz J."/>
            <person name="Toulza E."/>
            <person name="Wyss T."/>
            <person name="Zelensky A."/>
            <person name="Zhou K."/>
            <person name="Armbrust E.V."/>
            <person name="Bhattacharya D."/>
            <person name="Goodenough U.W."/>
            <person name="Van de Peer Y."/>
            <person name="Grigoriev I.V."/>
        </authorList>
    </citation>
    <scope>NUCLEOTIDE SEQUENCE [LARGE SCALE GENOMIC DNA]</scope>
    <source>
        <strain evidence="3">RCC299 / NOUM17</strain>
    </source>
</reference>
<evidence type="ECO:0000256" key="1">
    <source>
        <dbReference type="SAM" id="MobiDB-lite"/>
    </source>
</evidence>
<organism evidence="2 3">
    <name type="scientific">Micromonas commoda (strain RCC299 / NOUM17 / CCMP2709)</name>
    <name type="common">Picoplanktonic green alga</name>
    <dbReference type="NCBI Taxonomy" id="296587"/>
    <lineage>
        <taxon>Eukaryota</taxon>
        <taxon>Viridiplantae</taxon>
        <taxon>Chlorophyta</taxon>
        <taxon>Mamiellophyceae</taxon>
        <taxon>Mamiellales</taxon>
        <taxon>Mamiellaceae</taxon>
        <taxon>Micromonas</taxon>
    </lineage>
</organism>
<dbReference type="RefSeq" id="XP_002506794.1">
    <property type="nucleotide sequence ID" value="XM_002506748.1"/>
</dbReference>
<sequence length="252" mass="25465">MSFAISSSINAAALSARRAASGSDNVRARAFVRAQPKKSVKAFSICADDAFAARVRAAMAAVGGPPPTPKAEIPQMKKAGAPVPPPPAPKAAAPAPPPPAPKAAAPANDFSWDPAPRGAPAAPAAPAARKQAVDLENIDPDFAPKATTNSGYSAPAPAAPTHRAAPTSNVVSFGARKQAVDLENIDPDFAPKRQTVGAGAAPAAATYGSSAASSYGSSYGGGSKPTKVERRGGVTYDPDQFDAENTVRFGRR</sequence>
<feature type="compositionally biased region" description="Low complexity" evidence="1">
    <location>
        <begin position="154"/>
        <end position="166"/>
    </location>
</feature>
<gene>
    <name evidence="2" type="ORF">MICPUN_109610</name>
</gene>
<feature type="region of interest" description="Disordered" evidence="1">
    <location>
        <begin position="186"/>
        <end position="252"/>
    </location>
</feature>
<accession>C1EIQ3</accession>
<feature type="region of interest" description="Disordered" evidence="1">
    <location>
        <begin position="63"/>
        <end position="167"/>
    </location>
</feature>
<evidence type="ECO:0000313" key="3">
    <source>
        <dbReference type="Proteomes" id="UP000002009"/>
    </source>
</evidence>
<feature type="compositionally biased region" description="Pro residues" evidence="1">
    <location>
        <begin position="82"/>
        <end position="101"/>
    </location>
</feature>
<dbReference type="AlphaFoldDB" id="C1EIQ3"/>
<feature type="compositionally biased region" description="Low complexity" evidence="1">
    <location>
        <begin position="197"/>
        <end position="217"/>
    </location>
</feature>
<dbReference type="EMBL" id="CP001334">
    <property type="protein sequence ID" value="ACO68052.1"/>
    <property type="molecule type" value="Genomic_DNA"/>
</dbReference>
<dbReference type="KEGG" id="mis:MICPUN_109610"/>
<keyword evidence="3" id="KW-1185">Reference proteome</keyword>
<feature type="compositionally biased region" description="Low complexity" evidence="1">
    <location>
        <begin position="114"/>
        <end position="129"/>
    </location>
</feature>
<protein>
    <submittedName>
        <fullName evidence="2">Uncharacterized protein</fullName>
    </submittedName>
</protein>
<dbReference type="InParanoid" id="C1EIQ3"/>
<proteinExistence type="predicted"/>